<dbReference type="SMART" id="SM00136">
    <property type="entry name" value="LamNT"/>
    <property type="match status" value="1"/>
</dbReference>
<organism evidence="13 14">
    <name type="scientific">Caerostris extrusa</name>
    <name type="common">Bark spider</name>
    <name type="synonym">Caerostris bankana</name>
    <dbReference type="NCBI Taxonomy" id="172846"/>
    <lineage>
        <taxon>Eukaryota</taxon>
        <taxon>Metazoa</taxon>
        <taxon>Ecdysozoa</taxon>
        <taxon>Arthropoda</taxon>
        <taxon>Chelicerata</taxon>
        <taxon>Arachnida</taxon>
        <taxon>Araneae</taxon>
        <taxon>Araneomorphae</taxon>
        <taxon>Entelegynae</taxon>
        <taxon>Araneoidea</taxon>
        <taxon>Araneidae</taxon>
        <taxon>Caerostris</taxon>
    </lineage>
</organism>
<keyword evidence="2" id="KW-0964">Secreted</keyword>
<keyword evidence="4 10" id="KW-0732">Signal</keyword>
<dbReference type="GO" id="GO:0034446">
    <property type="term" value="P:substrate adhesion-dependent cell spreading"/>
    <property type="evidence" value="ECO:0007669"/>
    <property type="project" value="TreeGrafter"/>
</dbReference>
<dbReference type="Gene3D" id="2.170.300.10">
    <property type="entry name" value="Tie2 ligand-binding domain superfamily"/>
    <property type="match status" value="1"/>
</dbReference>
<dbReference type="GO" id="GO:0009888">
    <property type="term" value="P:tissue development"/>
    <property type="evidence" value="ECO:0007669"/>
    <property type="project" value="TreeGrafter"/>
</dbReference>
<evidence type="ECO:0000256" key="3">
    <source>
        <dbReference type="ARBA" id="ARBA00022530"/>
    </source>
</evidence>
<keyword evidence="8 9" id="KW-0424">Laminin EGF-like domain</keyword>
<dbReference type="FunFam" id="2.170.300.10:FF:000001">
    <property type="entry name" value="Laminin subunit beta-1"/>
    <property type="match status" value="1"/>
</dbReference>
<dbReference type="GO" id="GO:0070831">
    <property type="term" value="P:basement membrane assembly"/>
    <property type="evidence" value="ECO:0007669"/>
    <property type="project" value="TreeGrafter"/>
</dbReference>
<sequence length="416" mass="46905">MFTICFVTLLLAGSAVSQDSYNRRPDRRKIDRDPSVIFNQGSVHACESSSCYPATGNLLIGREDDLWASSTCDSVKLYHGIENIVSRIGKKKGVRKWWQSENGKENVTIRLDLQEEFHFTHLIITFKTFRPAAMLIERSHDFGRSWKVYQYFAYDCEESFPGIPRGPRQKITDVVCETQYSGVEPSTEGEVIFRVLPPNIPIDDPYSSDVQNLLKMTNLRINFTKLHTLGDNLLDSRGEIKEKYYYAIYEMVIRGSCSCYGHASRCVAAAGSETRPDMVHGSCLCTHNTKGSNCEQCEDLYNDLEWKPAIGRQTNACKKCNCNGHASKCHFDHAVFEATGRVSGGVCEMCEHNTYGRNCELCKPFFYQDPTRDIRDPNICQACDCDPIGSLDEGICDSRTDSLSGLVAGRCHCKKM</sequence>
<evidence type="ECO:0000256" key="1">
    <source>
        <dbReference type="ARBA" id="ARBA00004498"/>
    </source>
</evidence>
<proteinExistence type="predicted"/>
<evidence type="ECO:0000256" key="8">
    <source>
        <dbReference type="ARBA" id="ARBA00023292"/>
    </source>
</evidence>
<evidence type="ECO:0000256" key="2">
    <source>
        <dbReference type="ARBA" id="ARBA00022525"/>
    </source>
</evidence>
<name>A0AAV4QRY9_CAEEX</name>
<feature type="chain" id="PRO_5043708254" evidence="10">
    <location>
        <begin position="18"/>
        <end position="416"/>
    </location>
</feature>
<dbReference type="AlphaFoldDB" id="A0AAV4QRY9"/>
<protein>
    <submittedName>
        <fullName evidence="13">Laminin subunit beta-1</fullName>
    </submittedName>
</protein>
<dbReference type="Pfam" id="PF00055">
    <property type="entry name" value="Laminin_N"/>
    <property type="match status" value="1"/>
</dbReference>
<feature type="disulfide bond" evidence="9">
    <location>
        <begin position="350"/>
        <end position="359"/>
    </location>
</feature>
<evidence type="ECO:0000259" key="11">
    <source>
        <dbReference type="PROSITE" id="PS50027"/>
    </source>
</evidence>
<evidence type="ECO:0000256" key="5">
    <source>
        <dbReference type="ARBA" id="ARBA00022737"/>
    </source>
</evidence>
<comment type="caution">
    <text evidence="9">Lacks conserved residue(s) required for the propagation of feature annotation.</text>
</comment>
<accession>A0AAV4QRY9</accession>
<dbReference type="Pfam" id="PF00053">
    <property type="entry name" value="EGF_laminin"/>
    <property type="match status" value="1"/>
</dbReference>
<evidence type="ECO:0000256" key="9">
    <source>
        <dbReference type="PROSITE-ProRule" id="PRU00460"/>
    </source>
</evidence>
<dbReference type="CDD" id="cd00055">
    <property type="entry name" value="EGF_Lam"/>
    <property type="match status" value="2"/>
</dbReference>
<dbReference type="PANTHER" id="PTHR10574:SF375">
    <property type="entry name" value="LAMININ SUBUNIT BETA-1"/>
    <property type="match status" value="1"/>
</dbReference>
<dbReference type="PROSITE" id="PS51117">
    <property type="entry name" value="LAMININ_NTER"/>
    <property type="match status" value="1"/>
</dbReference>
<evidence type="ECO:0000256" key="10">
    <source>
        <dbReference type="SAM" id="SignalP"/>
    </source>
</evidence>
<evidence type="ECO:0000259" key="12">
    <source>
        <dbReference type="PROSITE" id="PS51117"/>
    </source>
</evidence>
<evidence type="ECO:0000256" key="6">
    <source>
        <dbReference type="ARBA" id="ARBA00023157"/>
    </source>
</evidence>
<dbReference type="InterPro" id="IPR050440">
    <property type="entry name" value="Laminin/Netrin_ECM"/>
</dbReference>
<dbReference type="SMART" id="SM00180">
    <property type="entry name" value="EGF_Lam"/>
    <property type="match status" value="2"/>
</dbReference>
<dbReference type="InterPro" id="IPR008211">
    <property type="entry name" value="Laminin_N"/>
</dbReference>
<dbReference type="Gene3D" id="2.60.120.260">
    <property type="entry name" value="Galactose-binding domain-like"/>
    <property type="match status" value="1"/>
</dbReference>
<feature type="domain" description="Laminin EGF-like" evidence="11">
    <location>
        <begin position="320"/>
        <end position="382"/>
    </location>
</feature>
<comment type="caution">
    <text evidence="13">The sequence shown here is derived from an EMBL/GenBank/DDBJ whole genome shotgun (WGS) entry which is preliminary data.</text>
</comment>
<dbReference type="Proteomes" id="UP001054945">
    <property type="component" value="Unassembled WGS sequence"/>
</dbReference>
<keyword evidence="5" id="KW-0677">Repeat</keyword>
<evidence type="ECO:0000256" key="4">
    <source>
        <dbReference type="ARBA" id="ARBA00022729"/>
    </source>
</evidence>
<keyword evidence="7" id="KW-0325">Glycoprotein</keyword>
<keyword evidence="3" id="KW-0272">Extracellular matrix</keyword>
<dbReference type="InterPro" id="IPR056863">
    <property type="entry name" value="LMN_ATRN_NET-like_EGF"/>
</dbReference>
<dbReference type="GO" id="GO:0009887">
    <property type="term" value="P:animal organ morphogenesis"/>
    <property type="evidence" value="ECO:0007669"/>
    <property type="project" value="TreeGrafter"/>
</dbReference>
<feature type="signal peptide" evidence="10">
    <location>
        <begin position="1"/>
        <end position="17"/>
    </location>
</feature>
<evidence type="ECO:0000313" key="13">
    <source>
        <dbReference type="EMBL" id="GIY10887.1"/>
    </source>
</evidence>
<dbReference type="InterPro" id="IPR002049">
    <property type="entry name" value="LE_dom"/>
</dbReference>
<dbReference type="PROSITE" id="PS50027">
    <property type="entry name" value="EGF_LAM_2"/>
    <property type="match status" value="1"/>
</dbReference>
<feature type="domain" description="Laminin N-terminal" evidence="12">
    <location>
        <begin position="47"/>
        <end position="256"/>
    </location>
</feature>
<dbReference type="PANTHER" id="PTHR10574">
    <property type="entry name" value="NETRIN/LAMININ-RELATED"/>
    <property type="match status" value="1"/>
</dbReference>
<keyword evidence="6 9" id="KW-1015">Disulfide bond</keyword>
<dbReference type="Pfam" id="PF24973">
    <property type="entry name" value="EGF_LMN_ATRN"/>
    <property type="match status" value="1"/>
</dbReference>
<evidence type="ECO:0000313" key="14">
    <source>
        <dbReference type="Proteomes" id="UP001054945"/>
    </source>
</evidence>
<reference evidence="13 14" key="1">
    <citation type="submission" date="2021-06" db="EMBL/GenBank/DDBJ databases">
        <title>Caerostris extrusa draft genome.</title>
        <authorList>
            <person name="Kono N."/>
            <person name="Arakawa K."/>
        </authorList>
    </citation>
    <scope>NUCLEOTIDE SEQUENCE [LARGE SCALE GENOMIC DNA]</scope>
</reference>
<dbReference type="EMBL" id="BPLR01006575">
    <property type="protein sequence ID" value="GIY10887.1"/>
    <property type="molecule type" value="Genomic_DNA"/>
</dbReference>
<evidence type="ECO:0000256" key="7">
    <source>
        <dbReference type="ARBA" id="ARBA00023180"/>
    </source>
</evidence>
<gene>
    <name evidence="13" type="primary">LAMB1</name>
    <name evidence="13" type="ORF">CEXT_287011</name>
</gene>
<comment type="subcellular location">
    <subcellularLocation>
        <location evidence="1">Secreted</location>
        <location evidence="1">Extracellular space</location>
        <location evidence="1">Extracellular matrix</location>
    </subcellularLocation>
</comment>
<dbReference type="SUPFAM" id="SSF57196">
    <property type="entry name" value="EGF/Laminin"/>
    <property type="match status" value="2"/>
</dbReference>
<dbReference type="GO" id="GO:0043256">
    <property type="term" value="C:laminin complex"/>
    <property type="evidence" value="ECO:0007669"/>
    <property type="project" value="TreeGrafter"/>
</dbReference>
<dbReference type="GO" id="GO:0016477">
    <property type="term" value="P:cell migration"/>
    <property type="evidence" value="ECO:0007669"/>
    <property type="project" value="TreeGrafter"/>
</dbReference>
<dbReference type="GO" id="GO:0007411">
    <property type="term" value="P:axon guidance"/>
    <property type="evidence" value="ECO:0007669"/>
    <property type="project" value="TreeGrafter"/>
</dbReference>
<keyword evidence="14" id="KW-1185">Reference proteome</keyword>
<dbReference type="PROSITE" id="PS01248">
    <property type="entry name" value="EGF_LAM_1"/>
    <property type="match status" value="1"/>
</dbReference>